<feature type="coiled-coil region" evidence="1">
    <location>
        <begin position="147"/>
        <end position="195"/>
    </location>
</feature>
<dbReference type="VEuPathDB" id="FungiDB:SDRG_08717"/>
<evidence type="ECO:0000256" key="1">
    <source>
        <dbReference type="SAM" id="Coils"/>
    </source>
</evidence>
<keyword evidence="4" id="KW-1185">Reference proteome</keyword>
<protein>
    <submittedName>
        <fullName evidence="3">Uncharacterized protein</fullName>
    </submittedName>
</protein>
<feature type="coiled-coil region" evidence="1">
    <location>
        <begin position="51"/>
        <end position="81"/>
    </location>
</feature>
<gene>
    <name evidence="3" type="ORF">SDRG_08717</name>
</gene>
<organism evidence="3 4">
    <name type="scientific">Saprolegnia diclina (strain VS20)</name>
    <dbReference type="NCBI Taxonomy" id="1156394"/>
    <lineage>
        <taxon>Eukaryota</taxon>
        <taxon>Sar</taxon>
        <taxon>Stramenopiles</taxon>
        <taxon>Oomycota</taxon>
        <taxon>Saprolegniomycetes</taxon>
        <taxon>Saprolegniales</taxon>
        <taxon>Saprolegniaceae</taxon>
        <taxon>Saprolegnia</taxon>
    </lineage>
</organism>
<keyword evidence="1" id="KW-0175">Coiled coil</keyword>
<dbReference type="AlphaFoldDB" id="T0QFV4"/>
<sequence>MDRGQDGREEAHDPRGEMTTGVEKTQREKGRRLRLLEMDLQATSCNETAMLWRLEDEARSLEEHKERLASLLAAASTERQAWQTRLDAVDAARTAEVTTWAAFTAKMQADLIESAETATSMASQIEEEQRYMDAVLQPQRAEWATKVLEAKSEIQETKSILLDMEKKKRLLLGQLQQAQLVYNELRAREENARATYDVHAMQASPLRHA</sequence>
<name>T0QFV4_SAPDV</name>
<accession>T0QFV4</accession>
<dbReference type="InParanoid" id="T0QFV4"/>
<evidence type="ECO:0000313" key="4">
    <source>
        <dbReference type="Proteomes" id="UP000030762"/>
    </source>
</evidence>
<dbReference type="OrthoDB" id="79444at2759"/>
<dbReference type="RefSeq" id="XP_008612834.1">
    <property type="nucleotide sequence ID" value="XM_008614612.1"/>
</dbReference>
<reference evidence="3 4" key="1">
    <citation type="submission" date="2012-04" db="EMBL/GenBank/DDBJ databases">
        <title>The Genome Sequence of Saprolegnia declina VS20.</title>
        <authorList>
            <consortium name="The Broad Institute Genome Sequencing Platform"/>
            <person name="Russ C."/>
            <person name="Nusbaum C."/>
            <person name="Tyler B."/>
            <person name="van West P."/>
            <person name="Dieguez-Uribeondo J."/>
            <person name="de Bruijn I."/>
            <person name="Tripathy S."/>
            <person name="Jiang R."/>
            <person name="Young S.K."/>
            <person name="Zeng Q."/>
            <person name="Gargeya S."/>
            <person name="Fitzgerald M."/>
            <person name="Haas B."/>
            <person name="Abouelleil A."/>
            <person name="Alvarado L."/>
            <person name="Arachchi H.M."/>
            <person name="Berlin A."/>
            <person name="Chapman S.B."/>
            <person name="Goldberg J."/>
            <person name="Griggs A."/>
            <person name="Gujja S."/>
            <person name="Hansen M."/>
            <person name="Howarth C."/>
            <person name="Imamovic A."/>
            <person name="Larimer J."/>
            <person name="McCowen C."/>
            <person name="Montmayeur A."/>
            <person name="Murphy C."/>
            <person name="Neiman D."/>
            <person name="Pearson M."/>
            <person name="Priest M."/>
            <person name="Roberts A."/>
            <person name="Saif S."/>
            <person name="Shea T."/>
            <person name="Sisk P."/>
            <person name="Sykes S."/>
            <person name="Wortman J."/>
            <person name="Nusbaum C."/>
            <person name="Birren B."/>
        </authorList>
    </citation>
    <scope>NUCLEOTIDE SEQUENCE [LARGE SCALE GENOMIC DNA]</scope>
    <source>
        <strain evidence="3 4">VS20</strain>
    </source>
</reference>
<proteinExistence type="predicted"/>
<dbReference type="GeneID" id="19949444"/>
<dbReference type="EMBL" id="JH767158">
    <property type="protein sequence ID" value="EQC33611.1"/>
    <property type="molecule type" value="Genomic_DNA"/>
</dbReference>
<evidence type="ECO:0000313" key="3">
    <source>
        <dbReference type="EMBL" id="EQC33611.1"/>
    </source>
</evidence>
<dbReference type="Proteomes" id="UP000030762">
    <property type="component" value="Unassembled WGS sequence"/>
</dbReference>
<evidence type="ECO:0000256" key="2">
    <source>
        <dbReference type="SAM" id="MobiDB-lite"/>
    </source>
</evidence>
<feature type="region of interest" description="Disordered" evidence="2">
    <location>
        <begin position="1"/>
        <end position="30"/>
    </location>
</feature>
<feature type="compositionally biased region" description="Basic and acidic residues" evidence="2">
    <location>
        <begin position="1"/>
        <end position="16"/>
    </location>
</feature>